<name>A0ABQ9P6I1_9PEZI</name>
<dbReference type="EMBL" id="JARUPT010001189">
    <property type="protein sequence ID" value="KAK0367648.1"/>
    <property type="molecule type" value="Genomic_DNA"/>
</dbReference>
<dbReference type="Proteomes" id="UP001169217">
    <property type="component" value="Unassembled WGS sequence"/>
</dbReference>
<proteinExistence type="predicted"/>
<organism evidence="1 2">
    <name type="scientific">Colletotrichum limetticola</name>
    <dbReference type="NCBI Taxonomy" id="1209924"/>
    <lineage>
        <taxon>Eukaryota</taxon>
        <taxon>Fungi</taxon>
        <taxon>Dikarya</taxon>
        <taxon>Ascomycota</taxon>
        <taxon>Pezizomycotina</taxon>
        <taxon>Sordariomycetes</taxon>
        <taxon>Hypocreomycetidae</taxon>
        <taxon>Glomerellales</taxon>
        <taxon>Glomerellaceae</taxon>
        <taxon>Colletotrichum</taxon>
        <taxon>Colletotrichum acutatum species complex</taxon>
    </lineage>
</organism>
<keyword evidence="2" id="KW-1185">Reference proteome</keyword>
<sequence>MGSDDSDGSGRSTGSAKSCIFALLPEDLAAACTADCTPEQCDNATVRPREPPEVEPGIPGQFVPFEVPQRPAEVRSLPPQPLDLLLEFVPASVVGRWVKWTDAAPRSARLSPVKKYSRSLK</sequence>
<reference evidence="1" key="1">
    <citation type="submission" date="2023-04" db="EMBL/GenBank/DDBJ databases">
        <title>Colletotrichum limetticola genome sequence.</title>
        <authorList>
            <person name="Baroncelli R."/>
        </authorList>
    </citation>
    <scope>NUCLEOTIDE SEQUENCE</scope>
    <source>
        <strain evidence="1">KLA-Anderson</strain>
    </source>
</reference>
<comment type="caution">
    <text evidence="1">The sequence shown here is derived from an EMBL/GenBank/DDBJ whole genome shotgun (WGS) entry which is preliminary data.</text>
</comment>
<evidence type="ECO:0000313" key="1">
    <source>
        <dbReference type="EMBL" id="KAK0367648.1"/>
    </source>
</evidence>
<protein>
    <submittedName>
        <fullName evidence="1">Uncharacterized protein</fullName>
    </submittedName>
</protein>
<gene>
    <name evidence="1" type="ORF">CLIM01_14995</name>
</gene>
<evidence type="ECO:0000313" key="2">
    <source>
        <dbReference type="Proteomes" id="UP001169217"/>
    </source>
</evidence>
<accession>A0ABQ9P6I1</accession>